<dbReference type="EMBL" id="CP000386">
    <property type="protein sequence ID" value="ABG05671.1"/>
    <property type="molecule type" value="Genomic_DNA"/>
</dbReference>
<comment type="pathway">
    <text evidence="1">Secondary metabolite biosynthesis; hopanoid biosynthesis.</text>
</comment>
<dbReference type="Proteomes" id="UP000006637">
    <property type="component" value="Chromosome"/>
</dbReference>
<sequence>MGRQTRNLTRREPAAEAEERGFRLLDAHRRADSSWVGELSSSALATAMSALALRLLGHPAESGPVAGGLAWLAATRNPDGGWGDAPGEPSNMNATSIAAAALARCAPRRYREEVAGGRRWVEEHGGFAALNDPRTTTLSGPGRTLWALAGLVPPERVRKLPTEMILLPRRIRRTVSTTFPAFLSLSLLHERFRPSPRWRRPLRRRAEREALAWLRRAQGPNGSYEESAFLTSLIAAALTAAGAEGGDIVRRALPFVLRSRRPDGSWPIDRDLENFDTTQAILAHHEAGRPLREAGRVREWLLDNQFRRPFFPTSSPPGGWAWAYPAGWPDTDDTACALRSLRLLGVPAGHPSIRLGLRWLYRMQNRDGSWPTFVRGSRMPFDHGCPYITSQVLSALALMGPEARRGAPLRRALAYLRRAQRPDGSLGSLWFRPHTRGTAAAVEAFSDLGLSGDPLVGRAARWLAEHQNPDGGWGDGHGAPSTAEETAWASAALLRLGGGEAARKGVRWLVEHQDPGGWKPAVIGLYYASLSYSDTFYALSYPLVALARHRRLSR</sequence>
<accession>Q1ASF7</accession>
<dbReference type="Gene3D" id="1.50.10.20">
    <property type="match status" value="3"/>
</dbReference>
<dbReference type="GO" id="GO:0005811">
    <property type="term" value="C:lipid droplet"/>
    <property type="evidence" value="ECO:0007669"/>
    <property type="project" value="InterPro"/>
</dbReference>
<dbReference type="eggNOG" id="COG1657">
    <property type="taxonomic scope" value="Bacteria"/>
</dbReference>
<feature type="domain" description="Squalene cyclase N-terminal" evidence="5">
    <location>
        <begin position="25"/>
        <end position="171"/>
    </location>
</feature>
<protein>
    <submittedName>
        <fullName evidence="6">Prenyltransferase/squalene oxidase</fullName>
    </submittedName>
</protein>
<dbReference type="PhylomeDB" id="Q1ASF7"/>
<evidence type="ECO:0000256" key="2">
    <source>
        <dbReference type="ARBA" id="ARBA00009755"/>
    </source>
</evidence>
<name>Q1ASF7_RUBXD</name>
<dbReference type="HOGENOM" id="CLU_023680_0_0_11"/>
<dbReference type="InterPro" id="IPR008930">
    <property type="entry name" value="Terpenoid_cyclase/PrenylTrfase"/>
</dbReference>
<reference evidence="6 7" key="1">
    <citation type="submission" date="2006-06" db="EMBL/GenBank/DDBJ databases">
        <title>Complete sequence of Rubrobacter xylanophilus DSM 9941.</title>
        <authorList>
            <consortium name="US DOE Joint Genome Institute"/>
            <person name="Copeland A."/>
            <person name="Lucas S."/>
            <person name="Lapidus A."/>
            <person name="Barry K."/>
            <person name="Detter J.C."/>
            <person name="Glavina del Rio T."/>
            <person name="Hammon N."/>
            <person name="Israni S."/>
            <person name="Dalin E."/>
            <person name="Tice H."/>
            <person name="Pitluck S."/>
            <person name="Munk A.C."/>
            <person name="Brettin T."/>
            <person name="Bruce D."/>
            <person name="Han C."/>
            <person name="Tapia R."/>
            <person name="Gilna P."/>
            <person name="Schmutz J."/>
            <person name="Larimer F."/>
            <person name="Land M."/>
            <person name="Hauser L."/>
            <person name="Kyrpides N."/>
            <person name="Lykidis A."/>
            <person name="da Costa M.S."/>
            <person name="Rainey F.A."/>
            <person name="Empadinhas N."/>
            <person name="Jolivet E."/>
            <person name="Battista J.R."/>
            <person name="Richardson P."/>
        </authorList>
    </citation>
    <scope>NUCLEOTIDE SEQUENCE [LARGE SCALE GENOMIC DNA]</scope>
    <source>
        <strain evidence="7">DSM 9941 / NBRC 16129 / PRD-1</strain>
    </source>
</reference>
<dbReference type="Pfam" id="PF13243">
    <property type="entry name" value="SQHop_cyclase_C"/>
    <property type="match status" value="1"/>
</dbReference>
<dbReference type="PANTHER" id="PTHR11764:SF20">
    <property type="entry name" value="LANOSTEROL SYNTHASE"/>
    <property type="match status" value="1"/>
</dbReference>
<dbReference type="UniPathway" id="UPA00337"/>
<evidence type="ECO:0000259" key="5">
    <source>
        <dbReference type="Pfam" id="PF13249"/>
    </source>
</evidence>
<dbReference type="SUPFAM" id="SSF48239">
    <property type="entry name" value="Terpenoid cyclases/Protein prenyltransferases"/>
    <property type="match status" value="1"/>
</dbReference>
<organism evidence="6 7">
    <name type="scientific">Rubrobacter xylanophilus (strain DSM 9941 / JCM 11954 / NBRC 16129 / PRD-1)</name>
    <dbReference type="NCBI Taxonomy" id="266117"/>
    <lineage>
        <taxon>Bacteria</taxon>
        <taxon>Bacillati</taxon>
        <taxon>Actinomycetota</taxon>
        <taxon>Rubrobacteria</taxon>
        <taxon>Rubrobacterales</taxon>
        <taxon>Rubrobacteraceae</taxon>
        <taxon>Rubrobacter</taxon>
    </lineage>
</organism>
<dbReference type="SMR" id="Q1ASF7"/>
<evidence type="ECO:0000256" key="3">
    <source>
        <dbReference type="ARBA" id="ARBA00022737"/>
    </source>
</evidence>
<evidence type="ECO:0000256" key="1">
    <source>
        <dbReference type="ARBA" id="ARBA00004999"/>
    </source>
</evidence>
<keyword evidence="7" id="KW-1185">Reference proteome</keyword>
<gene>
    <name evidence="6" type="ordered locus">Rxyl_2756</name>
</gene>
<evidence type="ECO:0000313" key="7">
    <source>
        <dbReference type="Proteomes" id="UP000006637"/>
    </source>
</evidence>
<comment type="similarity">
    <text evidence="2">Belongs to the terpene cyclase/mutase family.</text>
</comment>
<dbReference type="AlphaFoldDB" id="Q1ASF7"/>
<dbReference type="OrthoDB" id="9758578at2"/>
<keyword evidence="3" id="KW-0677">Repeat</keyword>
<dbReference type="GO" id="GO:0016104">
    <property type="term" value="P:triterpenoid biosynthetic process"/>
    <property type="evidence" value="ECO:0007669"/>
    <property type="project" value="InterPro"/>
</dbReference>
<dbReference type="GO" id="GO:0016866">
    <property type="term" value="F:intramolecular transferase activity"/>
    <property type="evidence" value="ECO:0007669"/>
    <property type="project" value="InterPro"/>
</dbReference>
<dbReference type="KEGG" id="rxy:Rxyl_2756"/>
<evidence type="ECO:0000259" key="4">
    <source>
        <dbReference type="Pfam" id="PF13243"/>
    </source>
</evidence>
<keyword evidence="6" id="KW-0808">Transferase</keyword>
<dbReference type="STRING" id="266117.Rxyl_2756"/>
<dbReference type="InterPro" id="IPR032696">
    <property type="entry name" value="SQ_cyclase_C"/>
</dbReference>
<dbReference type="InterPro" id="IPR018333">
    <property type="entry name" value="Squalene_cyclase"/>
</dbReference>
<dbReference type="Pfam" id="PF13249">
    <property type="entry name" value="SQHop_cyclase_N"/>
    <property type="match status" value="1"/>
</dbReference>
<feature type="domain" description="Squalene cyclase C-terminal" evidence="4">
    <location>
        <begin position="275"/>
        <end position="551"/>
    </location>
</feature>
<dbReference type="SUPFAM" id="SSF81853">
    <property type="entry name" value="Family 10 polysaccharide lyase"/>
    <property type="match status" value="1"/>
</dbReference>
<dbReference type="GO" id="GO:0016740">
    <property type="term" value="F:transferase activity"/>
    <property type="evidence" value="ECO:0007669"/>
    <property type="project" value="UniProtKB-KW"/>
</dbReference>
<dbReference type="InterPro" id="IPR032697">
    <property type="entry name" value="SQ_cyclase_N"/>
</dbReference>
<dbReference type="PANTHER" id="PTHR11764">
    <property type="entry name" value="TERPENE CYCLASE/MUTASE FAMILY MEMBER"/>
    <property type="match status" value="1"/>
</dbReference>
<dbReference type="RefSeq" id="WP_011565680.1">
    <property type="nucleotide sequence ID" value="NC_008148.1"/>
</dbReference>
<proteinExistence type="inferred from homology"/>
<evidence type="ECO:0000313" key="6">
    <source>
        <dbReference type="EMBL" id="ABG05671.1"/>
    </source>
</evidence>